<evidence type="ECO:0000256" key="9">
    <source>
        <dbReference type="ARBA" id="ARBA00023136"/>
    </source>
</evidence>
<dbReference type="Pfam" id="PF00005">
    <property type="entry name" value="ABC_tran"/>
    <property type="match status" value="1"/>
</dbReference>
<dbReference type="SUPFAM" id="SSF52540">
    <property type="entry name" value="P-loop containing nucleoside triphosphate hydrolases"/>
    <property type="match status" value="1"/>
</dbReference>
<comment type="subcellular location">
    <subcellularLocation>
        <location evidence="1">Cell membrane</location>
        <topology evidence="1">Peripheral membrane protein</topology>
    </subcellularLocation>
</comment>
<dbReference type="GO" id="GO:0006826">
    <property type="term" value="P:iron ion transport"/>
    <property type="evidence" value="ECO:0007669"/>
    <property type="project" value="UniProtKB-KW"/>
</dbReference>
<dbReference type="GO" id="GO:0005524">
    <property type="term" value="F:ATP binding"/>
    <property type="evidence" value="ECO:0007669"/>
    <property type="project" value="UniProtKB-KW"/>
</dbReference>
<keyword evidence="6 12" id="KW-0067">ATP-binding</keyword>
<reference evidence="12 13" key="1">
    <citation type="submission" date="2019-03" db="EMBL/GenBank/DDBJ databases">
        <title>Draft genome sequences of novel Actinobacteria.</title>
        <authorList>
            <person name="Sahin N."/>
            <person name="Ay H."/>
            <person name="Saygin H."/>
        </authorList>
    </citation>
    <scope>NUCLEOTIDE SEQUENCE [LARGE SCALE GENOMIC DNA]</scope>
    <source>
        <strain evidence="12 13">DSM 41900</strain>
    </source>
</reference>
<dbReference type="PANTHER" id="PTHR42771:SF2">
    <property type="entry name" value="IRON(3+)-HYDROXAMATE IMPORT ATP-BINDING PROTEIN FHUC"/>
    <property type="match status" value="1"/>
</dbReference>
<sequence length="285" mass="30333">MDRALAAESVSLTYPGASGPILTDLSVTVEPGAMTVIVGPNACGKSTLLRACGRVLRPDAGQVTLDGARIGDLVPKAFARKVALLPQSATAPDGITAGDLVARGRFPHQGLLRQWSAEDEAAVTRALERTDTMALAGRAVAELSGGQRQRVWIAMALAQETDILLLDEPTTYLDLAHQLEILDLCRELIDDHGKTIVAVLHDLNHACRYADHIVAMRDGRVVATGAPEETITADLVRDVFGVPCRIIPDPVTHAPLVVPEEARPRRRNPVAAPSEARAGSPPAIR</sequence>
<evidence type="ECO:0000256" key="5">
    <source>
        <dbReference type="ARBA" id="ARBA00022741"/>
    </source>
</evidence>
<dbReference type="PANTHER" id="PTHR42771">
    <property type="entry name" value="IRON(3+)-HYDROXAMATE IMPORT ATP-BINDING PROTEIN FHUC"/>
    <property type="match status" value="1"/>
</dbReference>
<keyword evidence="2" id="KW-0813">Transport</keyword>
<dbReference type="GO" id="GO:0005886">
    <property type="term" value="C:plasma membrane"/>
    <property type="evidence" value="ECO:0007669"/>
    <property type="project" value="UniProtKB-SubCell"/>
</dbReference>
<keyword evidence="3" id="KW-1003">Cell membrane</keyword>
<keyword evidence="5" id="KW-0547">Nucleotide-binding</keyword>
<name>A0A4R4TM47_9ACTN</name>
<accession>A0A4R4TM47</accession>
<evidence type="ECO:0000259" key="11">
    <source>
        <dbReference type="PROSITE" id="PS50893"/>
    </source>
</evidence>
<evidence type="ECO:0000256" key="6">
    <source>
        <dbReference type="ARBA" id="ARBA00022840"/>
    </source>
</evidence>
<dbReference type="InterPro" id="IPR003439">
    <property type="entry name" value="ABC_transporter-like_ATP-bd"/>
</dbReference>
<dbReference type="InterPro" id="IPR017871">
    <property type="entry name" value="ABC_transporter-like_CS"/>
</dbReference>
<evidence type="ECO:0000256" key="2">
    <source>
        <dbReference type="ARBA" id="ARBA00022448"/>
    </source>
</evidence>
<dbReference type="GO" id="GO:0016887">
    <property type="term" value="F:ATP hydrolysis activity"/>
    <property type="evidence" value="ECO:0007669"/>
    <property type="project" value="InterPro"/>
</dbReference>
<dbReference type="SMART" id="SM00382">
    <property type="entry name" value="AAA"/>
    <property type="match status" value="1"/>
</dbReference>
<feature type="region of interest" description="Disordered" evidence="10">
    <location>
        <begin position="260"/>
        <end position="285"/>
    </location>
</feature>
<evidence type="ECO:0000256" key="3">
    <source>
        <dbReference type="ARBA" id="ARBA00022475"/>
    </source>
</evidence>
<dbReference type="FunFam" id="3.40.50.300:FF:000134">
    <property type="entry name" value="Iron-enterobactin ABC transporter ATP-binding protein"/>
    <property type="match status" value="1"/>
</dbReference>
<keyword evidence="9" id="KW-0472">Membrane</keyword>
<evidence type="ECO:0000313" key="13">
    <source>
        <dbReference type="Proteomes" id="UP000295345"/>
    </source>
</evidence>
<dbReference type="OrthoDB" id="4318785at2"/>
<keyword evidence="13" id="KW-1185">Reference proteome</keyword>
<dbReference type="Gene3D" id="3.40.50.300">
    <property type="entry name" value="P-loop containing nucleotide triphosphate hydrolases"/>
    <property type="match status" value="1"/>
</dbReference>
<dbReference type="RefSeq" id="WP_132817677.1">
    <property type="nucleotide sequence ID" value="NZ_SMKI01000083.1"/>
</dbReference>
<comment type="caution">
    <text evidence="12">The sequence shown here is derived from an EMBL/GenBank/DDBJ whole genome shotgun (WGS) entry which is preliminary data.</text>
</comment>
<dbReference type="Proteomes" id="UP000295345">
    <property type="component" value="Unassembled WGS sequence"/>
</dbReference>
<gene>
    <name evidence="12" type="ORF">E1283_10475</name>
</gene>
<keyword evidence="7" id="KW-0408">Iron</keyword>
<evidence type="ECO:0000313" key="12">
    <source>
        <dbReference type="EMBL" id="TDC76163.1"/>
    </source>
</evidence>
<dbReference type="AlphaFoldDB" id="A0A4R4TM47"/>
<evidence type="ECO:0000256" key="10">
    <source>
        <dbReference type="SAM" id="MobiDB-lite"/>
    </source>
</evidence>
<dbReference type="CDD" id="cd03214">
    <property type="entry name" value="ABC_Iron-Siderophores_B12_Hemin"/>
    <property type="match status" value="1"/>
</dbReference>
<evidence type="ECO:0000256" key="1">
    <source>
        <dbReference type="ARBA" id="ARBA00004202"/>
    </source>
</evidence>
<evidence type="ECO:0000256" key="7">
    <source>
        <dbReference type="ARBA" id="ARBA00023004"/>
    </source>
</evidence>
<feature type="domain" description="ABC transporter" evidence="11">
    <location>
        <begin position="5"/>
        <end position="243"/>
    </location>
</feature>
<proteinExistence type="predicted"/>
<dbReference type="InterPro" id="IPR003593">
    <property type="entry name" value="AAA+_ATPase"/>
</dbReference>
<protein>
    <submittedName>
        <fullName evidence="12">ABC transporter ATP-binding protein</fullName>
    </submittedName>
</protein>
<organism evidence="12 13">
    <name type="scientific">Streptomyces hainanensis</name>
    <dbReference type="NCBI Taxonomy" id="402648"/>
    <lineage>
        <taxon>Bacteria</taxon>
        <taxon>Bacillati</taxon>
        <taxon>Actinomycetota</taxon>
        <taxon>Actinomycetes</taxon>
        <taxon>Kitasatosporales</taxon>
        <taxon>Streptomycetaceae</taxon>
        <taxon>Streptomyces</taxon>
    </lineage>
</organism>
<keyword evidence="8" id="KW-0406">Ion transport</keyword>
<evidence type="ECO:0000256" key="8">
    <source>
        <dbReference type="ARBA" id="ARBA00023065"/>
    </source>
</evidence>
<evidence type="ECO:0000256" key="4">
    <source>
        <dbReference type="ARBA" id="ARBA00022496"/>
    </source>
</evidence>
<dbReference type="InterPro" id="IPR027417">
    <property type="entry name" value="P-loop_NTPase"/>
</dbReference>
<dbReference type="PROSITE" id="PS50893">
    <property type="entry name" value="ABC_TRANSPORTER_2"/>
    <property type="match status" value="1"/>
</dbReference>
<dbReference type="PROSITE" id="PS00211">
    <property type="entry name" value="ABC_TRANSPORTER_1"/>
    <property type="match status" value="1"/>
</dbReference>
<dbReference type="InterPro" id="IPR051535">
    <property type="entry name" value="Siderophore_ABC-ATPase"/>
</dbReference>
<dbReference type="EMBL" id="SMKI01000083">
    <property type="protein sequence ID" value="TDC76163.1"/>
    <property type="molecule type" value="Genomic_DNA"/>
</dbReference>
<keyword evidence="4" id="KW-0410">Iron transport</keyword>